<evidence type="ECO:0000313" key="5">
    <source>
        <dbReference type="Proteomes" id="UP000294576"/>
    </source>
</evidence>
<evidence type="ECO:0000256" key="3">
    <source>
        <dbReference type="ARBA" id="ARBA00022723"/>
    </source>
</evidence>
<organism evidence="4 5">
    <name type="scientific">Rhizobium sullae</name>
    <name type="common">Rhizobium hedysari</name>
    <dbReference type="NCBI Taxonomy" id="50338"/>
    <lineage>
        <taxon>Bacteria</taxon>
        <taxon>Pseudomonadati</taxon>
        <taxon>Pseudomonadota</taxon>
        <taxon>Alphaproteobacteria</taxon>
        <taxon>Hyphomicrobiales</taxon>
        <taxon>Rhizobiaceae</taxon>
        <taxon>Rhizobium/Agrobacterium group</taxon>
        <taxon>Rhizobium</taxon>
    </lineage>
</organism>
<dbReference type="RefSeq" id="WP_165928157.1">
    <property type="nucleotide sequence ID" value="NZ_SMBH01000004.1"/>
</dbReference>
<evidence type="ECO:0000256" key="1">
    <source>
        <dbReference type="ARBA" id="ARBA00022676"/>
    </source>
</evidence>
<accession>A0A4R3QDA4</accession>
<dbReference type="PANTHER" id="PTHR13778:SF47">
    <property type="entry name" value="LIPOPOLYSACCHARIDE 1,3-GALACTOSYLTRANSFERASE"/>
    <property type="match status" value="1"/>
</dbReference>
<evidence type="ECO:0000256" key="2">
    <source>
        <dbReference type="ARBA" id="ARBA00022679"/>
    </source>
</evidence>
<proteinExistence type="predicted"/>
<dbReference type="AlphaFoldDB" id="A0A4R3QDA4"/>
<dbReference type="PANTHER" id="PTHR13778">
    <property type="entry name" value="GLYCOSYLTRANSFERASE 8 DOMAIN-CONTAINING PROTEIN"/>
    <property type="match status" value="1"/>
</dbReference>
<protein>
    <submittedName>
        <fullName evidence="4">Lipopolysaccharide biosynthesis glycosyltransferase</fullName>
    </submittedName>
</protein>
<dbReference type="InterPro" id="IPR029044">
    <property type="entry name" value="Nucleotide-diphossugar_trans"/>
</dbReference>
<dbReference type="GO" id="GO:0046872">
    <property type="term" value="F:metal ion binding"/>
    <property type="evidence" value="ECO:0007669"/>
    <property type="project" value="UniProtKB-KW"/>
</dbReference>
<dbReference type="InterPro" id="IPR050748">
    <property type="entry name" value="Glycosyltrans_8_dom-fam"/>
</dbReference>
<keyword evidence="2 4" id="KW-0808">Transferase</keyword>
<comment type="caution">
    <text evidence="4">The sequence shown here is derived from an EMBL/GenBank/DDBJ whole genome shotgun (WGS) entry which is preliminary data.</text>
</comment>
<dbReference type="Pfam" id="PF01501">
    <property type="entry name" value="Glyco_transf_8"/>
    <property type="match status" value="1"/>
</dbReference>
<evidence type="ECO:0000313" key="4">
    <source>
        <dbReference type="EMBL" id="TCU17552.1"/>
    </source>
</evidence>
<dbReference type="InterPro" id="IPR002495">
    <property type="entry name" value="Glyco_trans_8"/>
</dbReference>
<reference evidence="4 5" key="1">
    <citation type="submission" date="2019-03" db="EMBL/GenBank/DDBJ databases">
        <title>Genomic Encyclopedia of Type Strains, Phase IV (KMG-V): Genome sequencing to study the core and pangenomes of soil and plant-associated prokaryotes.</title>
        <authorList>
            <person name="Whitman W."/>
        </authorList>
    </citation>
    <scope>NUCLEOTIDE SEQUENCE [LARGE SCALE GENOMIC DNA]</scope>
    <source>
        <strain evidence="4 5">Hc14</strain>
    </source>
</reference>
<name>A0A4R3QDA4_RHISU</name>
<sequence length="284" mass="31825">MRQIVATATDANYVELAGVMLRSLTLNELPEGVEIVVLSDGLKETHKADLKLCTGGRDIKFLDLLKEDISTIDHLTTNSNWSRTIYARLLLPQLLKLQAGRIVYLDADTLVIDSIYPLFNLDLAGQAIAAVGGNDSAEAARLGLNDGTATFNSGVLVVDPERWLASEIGTKAIALATQRSAQGLPSYDQDVLNIILSGQFLCLDNRWNYAGYAAISNPAILHFIHAKPNTTLCKHPMRELYFSYRNETPWAGKRLRNRWDKRWRRLVFSLRSRLRRMRGGKRQS</sequence>
<dbReference type="SUPFAM" id="SSF53448">
    <property type="entry name" value="Nucleotide-diphospho-sugar transferases"/>
    <property type="match status" value="1"/>
</dbReference>
<dbReference type="EMBL" id="SMBH01000004">
    <property type="protein sequence ID" value="TCU17552.1"/>
    <property type="molecule type" value="Genomic_DNA"/>
</dbReference>
<gene>
    <name evidence="4" type="ORF">EV132_104590</name>
</gene>
<dbReference type="Gene3D" id="3.90.550.10">
    <property type="entry name" value="Spore Coat Polysaccharide Biosynthesis Protein SpsA, Chain A"/>
    <property type="match status" value="1"/>
</dbReference>
<dbReference type="Proteomes" id="UP000294576">
    <property type="component" value="Unassembled WGS sequence"/>
</dbReference>
<keyword evidence="3" id="KW-0479">Metal-binding</keyword>
<dbReference type="GO" id="GO:0016757">
    <property type="term" value="F:glycosyltransferase activity"/>
    <property type="evidence" value="ECO:0007669"/>
    <property type="project" value="UniProtKB-KW"/>
</dbReference>
<keyword evidence="1" id="KW-0328">Glycosyltransferase</keyword>